<comment type="caution">
    <text evidence="2">The sequence shown here is derived from an EMBL/GenBank/DDBJ whole genome shotgun (WGS) entry which is preliminary data.</text>
</comment>
<feature type="transmembrane region" description="Helical" evidence="1">
    <location>
        <begin position="6"/>
        <end position="30"/>
    </location>
</feature>
<evidence type="ECO:0000313" key="3">
    <source>
        <dbReference type="Proteomes" id="UP000245624"/>
    </source>
</evidence>
<sequence length="190" mass="22213">MWNSIFKWTLGILLTGLVVIIVFFTVLIYMDFSDSKEVVKSDETKDDNTSEQQEEKEIVELSDEKFKNKEDTDKLNPFGDPYELDQLTDAYVQDYIHQMAHQKVIANEKWGFYRITDERISWLLEGVQSSDLNHKQTYLNILNQWQQGNFAEADVHHNTIWKLQGGTIGKATGVYSQEEEQAFLESYENQ</sequence>
<dbReference type="AlphaFoldDB" id="A0A317KYD2"/>
<gene>
    <name evidence="2" type="ORF">DLJ74_07840</name>
</gene>
<reference evidence="2 3" key="1">
    <citation type="submission" date="2018-05" db="EMBL/GenBank/DDBJ databases">
        <title>Genomic analysis of Gracilibacillus dipsosauri DD1 reveals novel features of a salt-tolerant amylase.</title>
        <authorList>
            <person name="Deutch C.E."/>
            <person name="Yang S."/>
        </authorList>
    </citation>
    <scope>NUCLEOTIDE SEQUENCE [LARGE SCALE GENOMIC DNA]</scope>
    <source>
        <strain evidence="2 3">DD1</strain>
    </source>
</reference>
<keyword evidence="3" id="KW-1185">Reference proteome</keyword>
<accession>A0A317KYD2</accession>
<evidence type="ECO:0000256" key="1">
    <source>
        <dbReference type="SAM" id="Phobius"/>
    </source>
</evidence>
<dbReference type="RefSeq" id="WP_109984060.1">
    <property type="nucleotide sequence ID" value="NZ_QGTD01000008.1"/>
</dbReference>
<dbReference type="Pfam" id="PF19754">
    <property type="entry name" value="DUF6241"/>
    <property type="match status" value="1"/>
</dbReference>
<dbReference type="Proteomes" id="UP000245624">
    <property type="component" value="Unassembled WGS sequence"/>
</dbReference>
<organism evidence="2 3">
    <name type="scientific">Gracilibacillus dipsosauri</name>
    <dbReference type="NCBI Taxonomy" id="178340"/>
    <lineage>
        <taxon>Bacteria</taxon>
        <taxon>Bacillati</taxon>
        <taxon>Bacillota</taxon>
        <taxon>Bacilli</taxon>
        <taxon>Bacillales</taxon>
        <taxon>Bacillaceae</taxon>
        <taxon>Gracilibacillus</taxon>
    </lineage>
</organism>
<name>A0A317KYD2_9BACI</name>
<protein>
    <submittedName>
        <fullName evidence="2">Uncharacterized protein</fullName>
    </submittedName>
</protein>
<dbReference type="InterPro" id="IPR046208">
    <property type="entry name" value="DUF6241"/>
</dbReference>
<proteinExistence type="predicted"/>
<dbReference type="OrthoDB" id="1932566at2"/>
<keyword evidence="1" id="KW-1133">Transmembrane helix</keyword>
<evidence type="ECO:0000313" key="2">
    <source>
        <dbReference type="EMBL" id="PWU68353.1"/>
    </source>
</evidence>
<keyword evidence="1" id="KW-0812">Transmembrane</keyword>
<dbReference type="EMBL" id="QGTD01000008">
    <property type="protein sequence ID" value="PWU68353.1"/>
    <property type="molecule type" value="Genomic_DNA"/>
</dbReference>
<keyword evidence="1" id="KW-0472">Membrane</keyword>